<gene>
    <name evidence="2" type="ORF">MTR64_17780</name>
</gene>
<keyword evidence="1" id="KW-0472">Membrane</keyword>
<dbReference type="RefSeq" id="WP_243995847.1">
    <property type="nucleotide sequence ID" value="NZ_JALHLE010000033.1"/>
</dbReference>
<feature type="transmembrane region" description="Helical" evidence="1">
    <location>
        <begin position="79"/>
        <end position="100"/>
    </location>
</feature>
<sequence>MTVAGGQIGNAAAASGAAHDRAASDWEAVRHAADIQFTPLPAAKAPAVPHVPEWLKALGRFLEWLFGPLGRFFGMSWPVFQWVLIGLAVLLAAFLLWRLLGPAVAQWLRRRGEEEETAQWAPTRAEAAALLEDADRLAGEGCFGEAVHLLLRRSVGHIRDAQPDWLMPASTAREIAVLPMLPEAGRKAFAAIATRVERSLFALRDLDAQDWAAARAAYADFARVALAS</sequence>
<reference evidence="2" key="1">
    <citation type="submission" date="2022-03" db="EMBL/GenBank/DDBJ databases">
        <title>Identification of a novel bacterium isolated from mangrove sediments.</title>
        <authorList>
            <person name="Pan X."/>
        </authorList>
    </citation>
    <scope>NUCLEOTIDE SEQUENCE</scope>
    <source>
        <strain evidence="2">B2580</strain>
    </source>
</reference>
<evidence type="ECO:0000313" key="3">
    <source>
        <dbReference type="Proteomes" id="UP001162880"/>
    </source>
</evidence>
<protein>
    <recommendedName>
        <fullName evidence="4">DUF4129 domain-containing protein</fullName>
    </recommendedName>
</protein>
<comment type="caution">
    <text evidence="2">The sequence shown here is derived from an EMBL/GenBank/DDBJ whole genome shotgun (WGS) entry which is preliminary data.</text>
</comment>
<name>A0ABT0B5S6_9SPHN</name>
<accession>A0ABT0B5S6</accession>
<dbReference type="Proteomes" id="UP001162880">
    <property type="component" value="Unassembled WGS sequence"/>
</dbReference>
<evidence type="ECO:0000313" key="2">
    <source>
        <dbReference type="EMBL" id="MCJ2180427.1"/>
    </source>
</evidence>
<evidence type="ECO:0008006" key="4">
    <source>
        <dbReference type="Google" id="ProtNLM"/>
    </source>
</evidence>
<evidence type="ECO:0000256" key="1">
    <source>
        <dbReference type="SAM" id="Phobius"/>
    </source>
</evidence>
<keyword evidence="3" id="KW-1185">Reference proteome</keyword>
<keyword evidence="1" id="KW-0812">Transmembrane</keyword>
<organism evidence="2 3">
    <name type="scientific">Novosphingobium album</name>
    <name type="common">ex Hu et al. 2023</name>
    <dbReference type="NCBI Taxonomy" id="2930093"/>
    <lineage>
        <taxon>Bacteria</taxon>
        <taxon>Pseudomonadati</taxon>
        <taxon>Pseudomonadota</taxon>
        <taxon>Alphaproteobacteria</taxon>
        <taxon>Sphingomonadales</taxon>
        <taxon>Sphingomonadaceae</taxon>
        <taxon>Novosphingobium</taxon>
    </lineage>
</organism>
<proteinExistence type="predicted"/>
<dbReference type="EMBL" id="JALHLE010000033">
    <property type="protein sequence ID" value="MCJ2180427.1"/>
    <property type="molecule type" value="Genomic_DNA"/>
</dbReference>
<keyword evidence="1" id="KW-1133">Transmembrane helix</keyword>